<sequence>MEPSVLRTALMEGGPDRKILLDRSPGVDEICGLVQLYIEGYIQAMLDSLYRQEYLRVRVIDNQVILKNLPPNHSLINEITGRVKEFLEWRIGSTVLTLCEHLVVRFAIRILRKQTNKFIFNIKWGKKSEVVGNDADVPENSSQKGIGKFVLSGLLAYIDGSLCRGIPNPVARRVVSGFLLSYIDQNDDE</sequence>
<dbReference type="STRING" id="3847.A0A0R0KYI7"/>
<dbReference type="Gramene" id="KRH70009">
    <property type="protein sequence ID" value="KRH70009"/>
    <property type="gene ID" value="GLYMA_02G061900"/>
</dbReference>
<organism evidence="1">
    <name type="scientific">Glycine max</name>
    <name type="common">Soybean</name>
    <name type="synonym">Glycine hispida</name>
    <dbReference type="NCBI Taxonomy" id="3847"/>
    <lineage>
        <taxon>Eukaryota</taxon>
        <taxon>Viridiplantae</taxon>
        <taxon>Streptophyta</taxon>
        <taxon>Embryophyta</taxon>
        <taxon>Tracheophyta</taxon>
        <taxon>Spermatophyta</taxon>
        <taxon>Magnoliopsida</taxon>
        <taxon>eudicotyledons</taxon>
        <taxon>Gunneridae</taxon>
        <taxon>Pentapetalae</taxon>
        <taxon>rosids</taxon>
        <taxon>fabids</taxon>
        <taxon>Fabales</taxon>
        <taxon>Fabaceae</taxon>
        <taxon>Papilionoideae</taxon>
        <taxon>50 kb inversion clade</taxon>
        <taxon>NPAAA clade</taxon>
        <taxon>indigoferoid/millettioid clade</taxon>
        <taxon>Phaseoleae</taxon>
        <taxon>Glycine</taxon>
        <taxon>Glycine subgen. Soja</taxon>
    </lineage>
</organism>
<evidence type="ECO:0000313" key="3">
    <source>
        <dbReference type="Proteomes" id="UP000008827"/>
    </source>
</evidence>
<evidence type="ECO:0000313" key="2">
    <source>
        <dbReference type="EnsemblPlants" id="KRH70009"/>
    </source>
</evidence>
<evidence type="ECO:0000313" key="1">
    <source>
        <dbReference type="EMBL" id="KRH70009.1"/>
    </source>
</evidence>
<accession>A0A0R0KYI7</accession>
<reference evidence="1" key="3">
    <citation type="submission" date="2018-07" db="EMBL/GenBank/DDBJ databases">
        <title>WGS assembly of Glycine max.</title>
        <authorList>
            <person name="Schmutz J."/>
            <person name="Cannon S."/>
            <person name="Schlueter J."/>
            <person name="Ma J."/>
            <person name="Mitros T."/>
            <person name="Nelson W."/>
            <person name="Hyten D."/>
            <person name="Song Q."/>
            <person name="Thelen J."/>
            <person name="Cheng J."/>
            <person name="Xu D."/>
            <person name="Hellsten U."/>
            <person name="May G."/>
            <person name="Yu Y."/>
            <person name="Sakurai T."/>
            <person name="Umezawa T."/>
            <person name="Bhattacharyya M."/>
            <person name="Sandhu D."/>
            <person name="Valliyodan B."/>
            <person name="Lindquist E."/>
            <person name="Peto M."/>
            <person name="Grant D."/>
            <person name="Shu S."/>
            <person name="Goodstein D."/>
            <person name="Barry K."/>
            <person name="Futrell-Griggs M."/>
            <person name="Abernathy B."/>
            <person name="Du J."/>
            <person name="Tian Z."/>
            <person name="Zhu L."/>
            <person name="Gill N."/>
            <person name="Joshi T."/>
            <person name="Libault M."/>
            <person name="Sethuraman A."/>
            <person name="Zhang X."/>
            <person name="Shinozaki K."/>
            <person name="Nguyen H."/>
            <person name="Wing R."/>
            <person name="Cregan P."/>
            <person name="Specht J."/>
            <person name="Grimwood J."/>
            <person name="Rokhsar D."/>
            <person name="Stacey G."/>
            <person name="Shoemaker R."/>
            <person name="Jackson S."/>
        </authorList>
    </citation>
    <scope>NUCLEOTIDE SEQUENCE</scope>
    <source>
        <tissue evidence="1">Callus</tissue>
    </source>
</reference>
<name>A0A0R0KYI7_SOYBN</name>
<dbReference type="EMBL" id="CM000835">
    <property type="protein sequence ID" value="KRH70009.1"/>
    <property type="molecule type" value="Genomic_DNA"/>
</dbReference>
<reference evidence="2" key="2">
    <citation type="submission" date="2018-02" db="UniProtKB">
        <authorList>
            <consortium name="EnsemblPlants"/>
        </authorList>
    </citation>
    <scope>IDENTIFICATION</scope>
    <source>
        <strain evidence="2">Williams 82</strain>
    </source>
</reference>
<gene>
    <name evidence="1" type="ORF">GLYMA_02G061900</name>
</gene>
<dbReference type="Proteomes" id="UP000008827">
    <property type="component" value="Chromosome 2"/>
</dbReference>
<protein>
    <submittedName>
        <fullName evidence="1 2">Uncharacterized protein</fullName>
    </submittedName>
</protein>
<keyword evidence="3" id="KW-1185">Reference proteome</keyword>
<dbReference type="EnsemblPlants" id="KRH70009">
    <property type="protein sequence ID" value="KRH70009"/>
    <property type="gene ID" value="GLYMA_02G061900"/>
</dbReference>
<dbReference type="AlphaFoldDB" id="A0A0R0KYI7"/>
<reference evidence="1 2" key="1">
    <citation type="journal article" date="2010" name="Nature">
        <title>Genome sequence of the palaeopolyploid soybean.</title>
        <authorList>
            <person name="Schmutz J."/>
            <person name="Cannon S.B."/>
            <person name="Schlueter J."/>
            <person name="Ma J."/>
            <person name="Mitros T."/>
            <person name="Nelson W."/>
            <person name="Hyten D.L."/>
            <person name="Song Q."/>
            <person name="Thelen J.J."/>
            <person name="Cheng J."/>
            <person name="Xu D."/>
            <person name="Hellsten U."/>
            <person name="May G.D."/>
            <person name="Yu Y."/>
            <person name="Sakurai T."/>
            <person name="Umezawa T."/>
            <person name="Bhattacharyya M.K."/>
            <person name="Sandhu D."/>
            <person name="Valliyodan B."/>
            <person name="Lindquist E."/>
            <person name="Peto M."/>
            <person name="Grant D."/>
            <person name="Shu S."/>
            <person name="Goodstein D."/>
            <person name="Barry K."/>
            <person name="Futrell-Griggs M."/>
            <person name="Abernathy B."/>
            <person name="Du J."/>
            <person name="Tian Z."/>
            <person name="Zhu L."/>
            <person name="Gill N."/>
            <person name="Joshi T."/>
            <person name="Libault M."/>
            <person name="Sethuraman A."/>
            <person name="Zhang X.-C."/>
            <person name="Shinozaki K."/>
            <person name="Nguyen H.T."/>
            <person name="Wing R.A."/>
            <person name="Cregan P."/>
            <person name="Specht J."/>
            <person name="Grimwood J."/>
            <person name="Rokhsar D."/>
            <person name="Stacey G."/>
            <person name="Shoemaker R.C."/>
            <person name="Jackson S.A."/>
        </authorList>
    </citation>
    <scope>NUCLEOTIDE SEQUENCE</scope>
    <source>
        <strain evidence="2">cv. Williams 82</strain>
        <tissue evidence="1">Callus</tissue>
    </source>
</reference>
<dbReference type="InParanoid" id="A0A0R0KYI7"/>
<proteinExistence type="predicted"/>